<reference evidence="1" key="1">
    <citation type="submission" date="2018-05" db="EMBL/GenBank/DDBJ databases">
        <title>Draft genome of Mucuna pruriens seed.</title>
        <authorList>
            <person name="Nnadi N.E."/>
            <person name="Vos R."/>
            <person name="Hasami M.H."/>
            <person name="Devisetty U.K."/>
            <person name="Aguiy J.C."/>
        </authorList>
    </citation>
    <scope>NUCLEOTIDE SEQUENCE [LARGE SCALE GENOMIC DNA]</scope>
    <source>
        <strain evidence="1">JCA_2017</strain>
    </source>
</reference>
<protein>
    <submittedName>
        <fullName evidence="1">Uncharacterized protein</fullName>
    </submittedName>
</protein>
<proteinExistence type="predicted"/>
<sequence>MSGKSKNKEEKRKESLLVGPTEVDEEKMKVIQDWSTPKIVKGVRSFHELHKQDKMNVVVDALSRRHALIAMLERCLDLIAISKAIEL</sequence>
<dbReference type="Proteomes" id="UP000257109">
    <property type="component" value="Unassembled WGS sequence"/>
</dbReference>
<evidence type="ECO:0000313" key="1">
    <source>
        <dbReference type="EMBL" id="RDX83848.1"/>
    </source>
</evidence>
<comment type="caution">
    <text evidence="1">The sequence shown here is derived from an EMBL/GenBank/DDBJ whole genome shotgun (WGS) entry which is preliminary data.</text>
</comment>
<dbReference type="EMBL" id="QJKJ01007228">
    <property type="protein sequence ID" value="RDX83848.1"/>
    <property type="molecule type" value="Genomic_DNA"/>
</dbReference>
<keyword evidence="2" id="KW-1185">Reference proteome</keyword>
<accession>A0A371FZY5</accession>
<evidence type="ECO:0000313" key="2">
    <source>
        <dbReference type="Proteomes" id="UP000257109"/>
    </source>
</evidence>
<feature type="non-terminal residue" evidence="1">
    <location>
        <position position="1"/>
    </location>
</feature>
<name>A0A371FZY5_MUCPR</name>
<gene>
    <name evidence="1" type="ORF">CR513_35185</name>
</gene>
<dbReference type="AlphaFoldDB" id="A0A371FZY5"/>
<organism evidence="1 2">
    <name type="scientific">Mucuna pruriens</name>
    <name type="common">Velvet bean</name>
    <name type="synonym">Dolichos pruriens</name>
    <dbReference type="NCBI Taxonomy" id="157652"/>
    <lineage>
        <taxon>Eukaryota</taxon>
        <taxon>Viridiplantae</taxon>
        <taxon>Streptophyta</taxon>
        <taxon>Embryophyta</taxon>
        <taxon>Tracheophyta</taxon>
        <taxon>Spermatophyta</taxon>
        <taxon>Magnoliopsida</taxon>
        <taxon>eudicotyledons</taxon>
        <taxon>Gunneridae</taxon>
        <taxon>Pentapetalae</taxon>
        <taxon>rosids</taxon>
        <taxon>fabids</taxon>
        <taxon>Fabales</taxon>
        <taxon>Fabaceae</taxon>
        <taxon>Papilionoideae</taxon>
        <taxon>50 kb inversion clade</taxon>
        <taxon>NPAAA clade</taxon>
        <taxon>indigoferoid/millettioid clade</taxon>
        <taxon>Phaseoleae</taxon>
        <taxon>Mucuna</taxon>
    </lineage>
</organism>